<name>A0A9D2LZH4_9FIRM</name>
<protein>
    <submittedName>
        <fullName evidence="1">Uncharacterized protein</fullName>
    </submittedName>
</protein>
<dbReference type="AlphaFoldDB" id="A0A9D2LZH4"/>
<comment type="caution">
    <text evidence="1">The sequence shown here is derived from an EMBL/GenBank/DDBJ whole genome shotgun (WGS) entry which is preliminary data.</text>
</comment>
<evidence type="ECO:0000313" key="1">
    <source>
        <dbReference type="EMBL" id="HJB38140.1"/>
    </source>
</evidence>
<dbReference type="EMBL" id="DWXZ01000189">
    <property type="protein sequence ID" value="HJB38140.1"/>
    <property type="molecule type" value="Genomic_DNA"/>
</dbReference>
<reference evidence="1" key="2">
    <citation type="submission" date="2021-04" db="EMBL/GenBank/DDBJ databases">
        <authorList>
            <person name="Gilroy R."/>
        </authorList>
    </citation>
    <scope>NUCLEOTIDE SEQUENCE</scope>
    <source>
        <strain evidence="1">ChiBcolR8-3208</strain>
    </source>
</reference>
<gene>
    <name evidence="1" type="ORF">H9942_08755</name>
</gene>
<organism evidence="1 2">
    <name type="scientific">Candidatus Acutalibacter ornithocaccae</name>
    <dbReference type="NCBI Taxonomy" id="2838416"/>
    <lineage>
        <taxon>Bacteria</taxon>
        <taxon>Bacillati</taxon>
        <taxon>Bacillota</taxon>
        <taxon>Clostridia</taxon>
        <taxon>Eubacteriales</taxon>
        <taxon>Acutalibacteraceae</taxon>
        <taxon>Acutalibacter</taxon>
    </lineage>
</organism>
<accession>A0A9D2LZH4</accession>
<dbReference type="Proteomes" id="UP000824214">
    <property type="component" value="Unassembled WGS sequence"/>
</dbReference>
<reference evidence="1" key="1">
    <citation type="journal article" date="2021" name="PeerJ">
        <title>Extensive microbial diversity within the chicken gut microbiome revealed by metagenomics and culture.</title>
        <authorList>
            <person name="Gilroy R."/>
            <person name="Ravi A."/>
            <person name="Getino M."/>
            <person name="Pursley I."/>
            <person name="Horton D.L."/>
            <person name="Alikhan N.F."/>
            <person name="Baker D."/>
            <person name="Gharbi K."/>
            <person name="Hall N."/>
            <person name="Watson M."/>
            <person name="Adriaenssens E.M."/>
            <person name="Foster-Nyarko E."/>
            <person name="Jarju S."/>
            <person name="Secka A."/>
            <person name="Antonio M."/>
            <person name="Oren A."/>
            <person name="Chaudhuri R.R."/>
            <person name="La Ragione R."/>
            <person name="Hildebrand F."/>
            <person name="Pallen M.J."/>
        </authorList>
    </citation>
    <scope>NUCLEOTIDE SEQUENCE</scope>
    <source>
        <strain evidence="1">ChiBcolR8-3208</strain>
    </source>
</reference>
<evidence type="ECO:0000313" key="2">
    <source>
        <dbReference type="Proteomes" id="UP000824214"/>
    </source>
</evidence>
<proteinExistence type="predicted"/>
<sequence>MKHTKRRIFFLALGISLFLFITAVGFVVVDYQGRRLSFGESQPPLWLRRLPGGRYTLEVDLLGVEASLDATALGRARDFLLDFLCLPHS</sequence>